<evidence type="ECO:0000256" key="1">
    <source>
        <dbReference type="SAM" id="Phobius"/>
    </source>
</evidence>
<dbReference type="EMBL" id="KB446537">
    <property type="protein sequence ID" value="EME46535.1"/>
    <property type="molecule type" value="Genomic_DNA"/>
</dbReference>
<keyword evidence="1" id="KW-0472">Membrane</keyword>
<keyword evidence="3" id="KW-1185">Reference proteome</keyword>
<dbReference type="OMA" id="ACTMVAP"/>
<evidence type="ECO:0000313" key="2">
    <source>
        <dbReference type="EMBL" id="EME46535.1"/>
    </source>
</evidence>
<dbReference type="STRING" id="675120.N1PVZ9"/>
<feature type="transmembrane region" description="Helical" evidence="1">
    <location>
        <begin position="37"/>
        <end position="54"/>
    </location>
</feature>
<reference evidence="2 3" key="2">
    <citation type="journal article" date="2012" name="PLoS Pathog.">
        <title>Diverse lifestyles and strategies of plant pathogenesis encoded in the genomes of eighteen Dothideomycetes fungi.</title>
        <authorList>
            <person name="Ohm R.A."/>
            <person name="Feau N."/>
            <person name="Henrissat B."/>
            <person name="Schoch C.L."/>
            <person name="Horwitz B.A."/>
            <person name="Barry K.W."/>
            <person name="Condon B.J."/>
            <person name="Copeland A.C."/>
            <person name="Dhillon B."/>
            <person name="Glaser F."/>
            <person name="Hesse C.N."/>
            <person name="Kosti I."/>
            <person name="LaButti K."/>
            <person name="Lindquist E.A."/>
            <person name="Lucas S."/>
            <person name="Salamov A.A."/>
            <person name="Bradshaw R.E."/>
            <person name="Ciuffetti L."/>
            <person name="Hamelin R.C."/>
            <person name="Kema G.H.J."/>
            <person name="Lawrence C."/>
            <person name="Scott J.A."/>
            <person name="Spatafora J.W."/>
            <person name="Turgeon B.G."/>
            <person name="de Wit P.J.G.M."/>
            <person name="Zhong S."/>
            <person name="Goodwin S.B."/>
            <person name="Grigoriev I.V."/>
        </authorList>
    </citation>
    <scope>NUCLEOTIDE SEQUENCE [LARGE SCALE GENOMIC DNA]</scope>
    <source>
        <strain evidence="3">NZE10 / CBS 128990</strain>
    </source>
</reference>
<name>N1PVZ9_DOTSN</name>
<dbReference type="eggNOG" id="KOG0255">
    <property type="taxonomic scope" value="Eukaryota"/>
</dbReference>
<accession>N1PVZ9</accession>
<dbReference type="HOGENOM" id="CLU_2372774_0_0_1"/>
<dbReference type="Proteomes" id="UP000016933">
    <property type="component" value="Unassembled WGS sequence"/>
</dbReference>
<dbReference type="OrthoDB" id="6770063at2759"/>
<dbReference type="AlphaFoldDB" id="N1PVZ9"/>
<sequence length="95" mass="10322">MLIAMSAFVAPTACTMVAPALDTTADVYRIESQIEKFLKMSILVLAFATGPFVFSEVFARVCVVRGANLIFLMVNAACGFAKAKQQMTVFRSYLG</sequence>
<keyword evidence="1" id="KW-0812">Transmembrane</keyword>
<keyword evidence="1" id="KW-1133">Transmembrane helix</keyword>
<protein>
    <submittedName>
        <fullName evidence="2">Uncharacterized protein</fullName>
    </submittedName>
</protein>
<proteinExistence type="predicted"/>
<reference evidence="3" key="1">
    <citation type="journal article" date="2012" name="PLoS Genet.">
        <title>The genomes of the fungal plant pathogens Cladosporium fulvum and Dothistroma septosporum reveal adaptation to different hosts and lifestyles but also signatures of common ancestry.</title>
        <authorList>
            <person name="de Wit P.J.G.M."/>
            <person name="van der Burgt A."/>
            <person name="Oekmen B."/>
            <person name="Stergiopoulos I."/>
            <person name="Abd-Elsalam K.A."/>
            <person name="Aerts A.L."/>
            <person name="Bahkali A.H."/>
            <person name="Beenen H.G."/>
            <person name="Chettri P."/>
            <person name="Cox M.P."/>
            <person name="Datema E."/>
            <person name="de Vries R.P."/>
            <person name="Dhillon B."/>
            <person name="Ganley A.R."/>
            <person name="Griffiths S.A."/>
            <person name="Guo Y."/>
            <person name="Hamelin R.C."/>
            <person name="Henrissat B."/>
            <person name="Kabir M.S."/>
            <person name="Jashni M.K."/>
            <person name="Kema G."/>
            <person name="Klaubauf S."/>
            <person name="Lapidus A."/>
            <person name="Levasseur A."/>
            <person name="Lindquist E."/>
            <person name="Mehrabi R."/>
            <person name="Ohm R.A."/>
            <person name="Owen T.J."/>
            <person name="Salamov A."/>
            <person name="Schwelm A."/>
            <person name="Schijlen E."/>
            <person name="Sun H."/>
            <person name="van den Burg H.A."/>
            <person name="van Ham R.C.H.J."/>
            <person name="Zhang S."/>
            <person name="Goodwin S.B."/>
            <person name="Grigoriev I.V."/>
            <person name="Collemare J."/>
            <person name="Bradshaw R.E."/>
        </authorList>
    </citation>
    <scope>NUCLEOTIDE SEQUENCE [LARGE SCALE GENOMIC DNA]</scope>
    <source>
        <strain evidence="3">NZE10 / CBS 128990</strain>
    </source>
</reference>
<organism evidence="2 3">
    <name type="scientific">Dothistroma septosporum (strain NZE10 / CBS 128990)</name>
    <name type="common">Red band needle blight fungus</name>
    <name type="synonym">Mycosphaerella pini</name>
    <dbReference type="NCBI Taxonomy" id="675120"/>
    <lineage>
        <taxon>Eukaryota</taxon>
        <taxon>Fungi</taxon>
        <taxon>Dikarya</taxon>
        <taxon>Ascomycota</taxon>
        <taxon>Pezizomycotina</taxon>
        <taxon>Dothideomycetes</taxon>
        <taxon>Dothideomycetidae</taxon>
        <taxon>Mycosphaerellales</taxon>
        <taxon>Mycosphaerellaceae</taxon>
        <taxon>Dothistroma</taxon>
    </lineage>
</organism>
<gene>
    <name evidence="2" type="ORF">DOTSEDRAFT_22586</name>
</gene>
<evidence type="ECO:0000313" key="3">
    <source>
        <dbReference type="Proteomes" id="UP000016933"/>
    </source>
</evidence>